<organism evidence="4 5">
    <name type="scientific">Paenibacillus germinis</name>
    <dbReference type="NCBI Taxonomy" id="2654979"/>
    <lineage>
        <taxon>Bacteria</taxon>
        <taxon>Bacillati</taxon>
        <taxon>Bacillota</taxon>
        <taxon>Bacilli</taxon>
        <taxon>Bacillales</taxon>
        <taxon>Paenibacillaceae</taxon>
        <taxon>Paenibacillus</taxon>
    </lineage>
</organism>
<dbReference type="InterPro" id="IPR002105">
    <property type="entry name" value="Dockerin_1_rpt"/>
</dbReference>
<dbReference type="Gene3D" id="2.60.120.260">
    <property type="entry name" value="Galactose-binding domain-like"/>
    <property type="match status" value="3"/>
</dbReference>
<evidence type="ECO:0000256" key="1">
    <source>
        <dbReference type="SAM" id="SignalP"/>
    </source>
</evidence>
<dbReference type="PROSITE" id="PS50022">
    <property type="entry name" value="FA58C_3"/>
    <property type="match status" value="1"/>
</dbReference>
<dbReference type="InterPro" id="IPR003343">
    <property type="entry name" value="Big_2"/>
</dbReference>
<dbReference type="Gene3D" id="2.60.40.1080">
    <property type="match status" value="2"/>
</dbReference>
<evidence type="ECO:0000313" key="4">
    <source>
        <dbReference type="EMBL" id="NOU90717.1"/>
    </source>
</evidence>
<dbReference type="InterPro" id="IPR025706">
    <property type="entry name" value="Endoa_GalNAc"/>
</dbReference>
<evidence type="ECO:0008006" key="6">
    <source>
        <dbReference type="Google" id="ProtNLM"/>
    </source>
</evidence>
<dbReference type="PROSITE" id="PS51766">
    <property type="entry name" value="DOCKERIN"/>
    <property type="match status" value="1"/>
</dbReference>
<dbReference type="PROSITE" id="PS00018">
    <property type="entry name" value="EF_HAND_1"/>
    <property type="match status" value="1"/>
</dbReference>
<protein>
    <recommendedName>
        <fullName evidence="6">Endo-alpha-N-acetylgalactosaminidase</fullName>
    </recommendedName>
</protein>
<evidence type="ECO:0000259" key="2">
    <source>
        <dbReference type="PROSITE" id="PS50022"/>
    </source>
</evidence>
<dbReference type="Pfam" id="PF17451">
    <property type="entry name" value="Glyco_hyd_101C"/>
    <property type="match status" value="1"/>
</dbReference>
<sequence length="1739" mass="189814">MKKHLKQTGMMLTMFMGLQTFIPAATTFAIDQTQEQASILSINSITTHALENGVYARDYNDGNISGWTAAKGATAFTPDNGTVKAVTQGAVILADLESPKYANGEYEVKLKFNQVPTRFGLVLRYADKNNYSVIQFDTSSWGWDVLKNGVESYGNIDSSGSTFVANKQYTFKLRYENDSVQLWIDGVSVFSTTLPSLPTAAGQIGIRSWFDNKTFFIDDVKLTEVKANNPEPKPITLTDTITSDQLTVEIDKEFPRVKKYVWKSSGAEMNGQLDGINEVRINGKSYYPTATSYVKKAATASKGETAAYTLQIPDINVDLEMELELKNNVLNFNVTNIVEKGAEKVKTIEFPNHDLVSVLATQPKAQETAVSVTGGWNIINEEYNDLKSGATDASGSRTYAFLNSDVLAATIVNNVVNGNDKVRVKVANDTTGTKKAAMSNGAWTYHGSTKPEIAAEPLPWAKIIITPDANNDSAVDWQDGAIAYRNHAEAPYRSEMIRDNISYIAMNIGSTTSSPFLRTFDNAKKISHLTDGFGQIVLHKGYQAEGHDDSHPDYGGHIGIRQGGKEDFNFILSEGKKYNIKGGVHINATEYMLDAFQTKMENMVNPLSKGWGWLDQAYYVDKTKDVESGELKRRLDMLKSDTGDNLDFVYVDVYAGVDWNAKKLAEYVNGNGWMLGTEFAGPLHEQAAWVHWGTDPGYPNQGNNSSIIRFIRNNVMDGFMSNPLLKGNKQVGVGYWQNNPLFYSYNKTTEAFFDHNLPTKYMQYFPIMKMTNDRIDFESNVSVARGQDGNIHLSKDGHDVAIMTDSSEISDSTVFIPWDPVKEDKIYHWNPKGGATTWTLPASWSHVQTAQLYKLTDLGRELVSSVPVTGGQVTLTAEKGIGYALYKDQAPVEAETVWGDGSPVKDMGFDSQKFNVWKKSSTATNTDHIVFAKNSNAEDMLQVKGPNDAKIEQVITGLTPSKTYTASVWVKVDGTRKTTISVKQGDQEVVNSLEDTNHKFLAQQHKYVNTNFQRLKVSFDAASDKATLSLNVAEGNATVSFDDVRVWENPTITEKGDSVFFEDFENVDEGWGPFVYSKQGPVRTHLVETNGNQVKSYVLDDKYSLKTNEEGTGEWLRTLPQTLRLKQDNLYRLTMDYNSDAQDMYTVALRVNENGAVRELASQKLNAGRGTLDLTFPTDGAKDAYLAIIKNFDNNQVELTGTLVLDNIRIEDKGPIVPVEGVLITKISMNEQEVTVNKGNTAQINARVEPANAFNKTLEWSSDKPEVVSVDQTGKVTALLSGTATITATTKDGSQLSATSKVTVFEPNLLIPQSGMTATASSFQPGDDPVNALDGDSSTIWHTKWSPAHLPESITLNLGGSYEVNQIKYTPRSGAGNGTITKYNVYVSTDGDNFTQTASGTWARDDREKSIVFAKTTASYVRLEAIETVGNFASAAEINVFRVPSVTEVAVTGVQLDKTQVTLKEGLTTELVATVLPGNATNKNVSWSSSDETVAKVEVVDGKTIVTGIKAGTADVTVTTANGNFTANSKITVQPGDVVRNAATTLSTESTILSGQAFTVRLGLSNVTQNVYAQDIAVSYDPATMEFVSAKSSITGISLIETVKNTAGKLRFIVASEGAGHAVTGNAQVLELTFKAKVVTQPKIGTISVSDATLSDDKGIEAKVDNSTVSIQITNVIPGIPGDINHDNKVSIGDLAIVAANYGKTSSSPDWQQVKQADVTGDGEIGLDDLALVASKILQ</sequence>
<accession>A0ABX1ZC96</accession>
<feature type="domain" description="F5/8 type C" evidence="2">
    <location>
        <begin position="1297"/>
        <end position="1443"/>
    </location>
</feature>
<dbReference type="InterPro" id="IPR040633">
    <property type="entry name" value="Gal_mutarotas_3"/>
</dbReference>
<dbReference type="CDD" id="cd14254">
    <property type="entry name" value="Dockerin_II"/>
    <property type="match status" value="1"/>
</dbReference>
<dbReference type="InterPro" id="IPR035364">
    <property type="entry name" value="Beta_sandwich_GH101"/>
</dbReference>
<dbReference type="SUPFAM" id="SSF49899">
    <property type="entry name" value="Concanavalin A-like lectins/glucanases"/>
    <property type="match status" value="1"/>
</dbReference>
<dbReference type="RefSeq" id="WP_171693481.1">
    <property type="nucleotide sequence ID" value="NZ_WHOC01000176.1"/>
</dbReference>
<dbReference type="CDD" id="cd08547">
    <property type="entry name" value="Type_II_cohesin"/>
    <property type="match status" value="1"/>
</dbReference>
<dbReference type="Pfam" id="PF17974">
    <property type="entry name" value="GalBD_like"/>
    <property type="match status" value="1"/>
</dbReference>
<dbReference type="InterPro" id="IPR008965">
    <property type="entry name" value="CBM2/CBM3_carb-bd_dom_sf"/>
</dbReference>
<keyword evidence="5" id="KW-1185">Reference proteome</keyword>
<feature type="domain" description="Dockerin" evidence="3">
    <location>
        <begin position="1677"/>
        <end position="1739"/>
    </location>
</feature>
<evidence type="ECO:0000259" key="3">
    <source>
        <dbReference type="PROSITE" id="PS51766"/>
    </source>
</evidence>
<dbReference type="Gene3D" id="2.70.98.10">
    <property type="match status" value="1"/>
</dbReference>
<dbReference type="EMBL" id="WHOC01000176">
    <property type="protein sequence ID" value="NOU90717.1"/>
    <property type="molecule type" value="Genomic_DNA"/>
</dbReference>
<evidence type="ECO:0000313" key="5">
    <source>
        <dbReference type="Proteomes" id="UP000658690"/>
    </source>
</evidence>
<dbReference type="SMART" id="SM00635">
    <property type="entry name" value="BID_2"/>
    <property type="match status" value="2"/>
</dbReference>
<proteinExistence type="predicted"/>
<reference evidence="4 5" key="1">
    <citation type="submission" date="2019-10" db="EMBL/GenBank/DDBJ databases">
        <title>Description of Paenibacillus choica sp. nov.</title>
        <authorList>
            <person name="Carlier A."/>
            <person name="Qi S."/>
        </authorList>
    </citation>
    <scope>NUCLEOTIDE SEQUENCE [LARGE SCALE GENOMIC DNA]</scope>
    <source>
        <strain evidence="4 5">LMG 31460</strain>
    </source>
</reference>
<dbReference type="Pfam" id="PF00754">
    <property type="entry name" value="F5_F8_type_C"/>
    <property type="match status" value="1"/>
</dbReference>
<keyword evidence="1" id="KW-0732">Signal</keyword>
<dbReference type="SUPFAM" id="SSF49373">
    <property type="entry name" value="Invasin/intimin cell-adhesion fragments"/>
    <property type="match status" value="2"/>
</dbReference>
<feature type="chain" id="PRO_5045185676" description="Endo-alpha-N-acetylgalactosaminidase" evidence="1">
    <location>
        <begin position="25"/>
        <end position="1739"/>
    </location>
</feature>
<dbReference type="Pfam" id="PF02368">
    <property type="entry name" value="Big_2"/>
    <property type="match status" value="2"/>
</dbReference>
<name>A0ABX1ZC96_9BACL</name>
<comment type="caution">
    <text evidence="4">The sequence shown here is derived from an EMBL/GenBank/DDBJ whole genome shotgun (WGS) entry which is preliminary data.</text>
</comment>
<dbReference type="InterPro" id="IPR013320">
    <property type="entry name" value="ConA-like_dom_sf"/>
</dbReference>
<dbReference type="InterPro" id="IPR000421">
    <property type="entry name" value="FA58C"/>
</dbReference>
<dbReference type="SUPFAM" id="SSF49384">
    <property type="entry name" value="Carbohydrate-binding domain"/>
    <property type="match status" value="1"/>
</dbReference>
<dbReference type="InterPro" id="IPR008979">
    <property type="entry name" value="Galactose-bd-like_sf"/>
</dbReference>
<dbReference type="Gene3D" id="1.10.1330.10">
    <property type="entry name" value="Dockerin domain"/>
    <property type="match status" value="1"/>
</dbReference>
<dbReference type="Pfam" id="PF00404">
    <property type="entry name" value="Dockerin_1"/>
    <property type="match status" value="1"/>
</dbReference>
<dbReference type="SUPFAM" id="SSF49785">
    <property type="entry name" value="Galactose-binding domain-like"/>
    <property type="match status" value="3"/>
</dbReference>
<dbReference type="Proteomes" id="UP000658690">
    <property type="component" value="Unassembled WGS sequence"/>
</dbReference>
<dbReference type="InterPro" id="IPR016134">
    <property type="entry name" value="Dockerin_dom"/>
</dbReference>
<dbReference type="Pfam" id="PF12905">
    <property type="entry name" value="Glyco_hydro_101"/>
    <property type="match status" value="1"/>
</dbReference>
<dbReference type="Gene3D" id="2.60.40.680">
    <property type="match status" value="1"/>
</dbReference>
<dbReference type="Gene3D" id="3.20.20.80">
    <property type="entry name" value="Glycosidases"/>
    <property type="match status" value="1"/>
</dbReference>
<dbReference type="InterPro" id="IPR036439">
    <property type="entry name" value="Dockerin_dom_sf"/>
</dbReference>
<dbReference type="Pfam" id="PF18080">
    <property type="entry name" value="Gal_mutarotas_3"/>
    <property type="match status" value="1"/>
</dbReference>
<dbReference type="Pfam" id="PF21466">
    <property type="entry name" value="GH101_dom-5"/>
    <property type="match status" value="1"/>
</dbReference>
<dbReference type="InterPro" id="IPR014718">
    <property type="entry name" value="GH-type_carb-bd"/>
</dbReference>
<dbReference type="SUPFAM" id="SSF63446">
    <property type="entry name" value="Type I dockerin domain"/>
    <property type="match status" value="1"/>
</dbReference>
<dbReference type="CDD" id="cd14244">
    <property type="entry name" value="GH_101_like"/>
    <property type="match status" value="1"/>
</dbReference>
<dbReference type="InterPro" id="IPR018247">
    <property type="entry name" value="EF_Hand_1_Ca_BS"/>
</dbReference>
<dbReference type="InterPro" id="IPR049314">
    <property type="entry name" value="GH101_dom-5"/>
</dbReference>
<dbReference type="Gene3D" id="2.60.120.870">
    <property type="match status" value="1"/>
</dbReference>
<feature type="signal peptide" evidence="1">
    <location>
        <begin position="1"/>
        <end position="24"/>
    </location>
</feature>
<gene>
    <name evidence="4" type="ORF">GC102_34060</name>
</gene>
<dbReference type="InterPro" id="IPR008964">
    <property type="entry name" value="Invasin/intimin_cell_adhesion"/>
</dbReference>
<dbReference type="InterPro" id="IPR040502">
    <property type="entry name" value="GH101_dom-6"/>
</dbReference>